<organism evidence="4 5">
    <name type="scientific">Aspergillus mulundensis</name>
    <dbReference type="NCBI Taxonomy" id="1810919"/>
    <lineage>
        <taxon>Eukaryota</taxon>
        <taxon>Fungi</taxon>
        <taxon>Dikarya</taxon>
        <taxon>Ascomycota</taxon>
        <taxon>Pezizomycotina</taxon>
        <taxon>Eurotiomycetes</taxon>
        <taxon>Eurotiomycetidae</taxon>
        <taxon>Eurotiales</taxon>
        <taxon>Aspergillaceae</taxon>
        <taxon>Aspergillus</taxon>
        <taxon>Aspergillus subgen. Nidulantes</taxon>
    </lineage>
</organism>
<proteinExistence type="predicted"/>
<dbReference type="GO" id="GO:0055088">
    <property type="term" value="P:lipid homeostasis"/>
    <property type="evidence" value="ECO:0007669"/>
    <property type="project" value="InterPro"/>
</dbReference>
<dbReference type="RefSeq" id="XP_026600250.1">
    <property type="nucleotide sequence ID" value="XM_026751164.1"/>
</dbReference>
<keyword evidence="2" id="KW-1133">Transmembrane helix</keyword>
<reference evidence="4 5" key="1">
    <citation type="journal article" date="2018" name="IMA Fungus">
        <title>IMA Genome-F 9: Draft genome sequence of Annulohypoxylon stygium, Aspergillus mulundensis, Berkeleyomyces basicola (syn. Thielaviopsis basicola), Ceratocystis smalleyi, two Cercospora beticola strains, Coleophoma cylindrospora, Fusarium fracticaudum, Phialophora cf. hyalina, and Morchella septimelata.</title>
        <authorList>
            <person name="Wingfield B.D."/>
            <person name="Bills G.F."/>
            <person name="Dong Y."/>
            <person name="Huang W."/>
            <person name="Nel W.J."/>
            <person name="Swalarsk-Parry B.S."/>
            <person name="Vaghefi N."/>
            <person name="Wilken P.M."/>
            <person name="An Z."/>
            <person name="de Beer Z.W."/>
            <person name="De Vos L."/>
            <person name="Chen L."/>
            <person name="Duong T.A."/>
            <person name="Gao Y."/>
            <person name="Hammerbacher A."/>
            <person name="Kikkert J.R."/>
            <person name="Li Y."/>
            <person name="Li H."/>
            <person name="Li K."/>
            <person name="Li Q."/>
            <person name="Liu X."/>
            <person name="Ma X."/>
            <person name="Naidoo K."/>
            <person name="Pethybridge S.J."/>
            <person name="Sun J."/>
            <person name="Steenkamp E.T."/>
            <person name="van der Nest M.A."/>
            <person name="van Wyk S."/>
            <person name="Wingfield M.J."/>
            <person name="Xiong C."/>
            <person name="Yue Q."/>
            <person name="Zhang X."/>
        </authorList>
    </citation>
    <scope>NUCLEOTIDE SEQUENCE [LARGE SCALE GENOMIC DNA]</scope>
    <source>
        <strain evidence="4 5">DSM 5745</strain>
    </source>
</reference>
<feature type="compositionally biased region" description="Basic and acidic residues" evidence="1">
    <location>
        <begin position="287"/>
        <end position="296"/>
    </location>
</feature>
<dbReference type="InterPro" id="IPR018767">
    <property type="entry name" value="Brl1/Brr6_dom"/>
</dbReference>
<evidence type="ECO:0000259" key="3">
    <source>
        <dbReference type="SMART" id="SM01042"/>
    </source>
</evidence>
<keyword evidence="5" id="KW-1185">Reference proteome</keyword>
<feature type="compositionally biased region" description="Polar residues" evidence="1">
    <location>
        <begin position="166"/>
        <end position="177"/>
    </location>
</feature>
<feature type="region of interest" description="Disordered" evidence="1">
    <location>
        <begin position="141"/>
        <end position="254"/>
    </location>
</feature>
<dbReference type="SMART" id="SM01042">
    <property type="entry name" value="Brr6_like_C_C"/>
    <property type="match status" value="1"/>
</dbReference>
<evidence type="ECO:0000256" key="1">
    <source>
        <dbReference type="SAM" id="MobiDB-lite"/>
    </source>
</evidence>
<dbReference type="GO" id="GO:0031965">
    <property type="term" value="C:nuclear membrane"/>
    <property type="evidence" value="ECO:0007669"/>
    <property type="project" value="InterPro"/>
</dbReference>
<feature type="domain" description="Brl1/Brr6" evidence="3">
    <location>
        <begin position="330"/>
        <end position="463"/>
    </location>
</feature>
<feature type="compositionally biased region" description="Polar residues" evidence="1">
    <location>
        <begin position="479"/>
        <end position="494"/>
    </location>
</feature>
<dbReference type="GO" id="GO:0006998">
    <property type="term" value="P:nuclear envelope organization"/>
    <property type="evidence" value="ECO:0007669"/>
    <property type="project" value="InterPro"/>
</dbReference>
<evidence type="ECO:0000313" key="5">
    <source>
        <dbReference type="Proteomes" id="UP000256690"/>
    </source>
</evidence>
<comment type="caution">
    <text evidence="4">The sequence shown here is derived from an EMBL/GenBank/DDBJ whole genome shotgun (WGS) entry which is preliminary data.</text>
</comment>
<dbReference type="PANTHER" id="PTHR28136:SF1">
    <property type="entry name" value="NUCLEUS EXPORT PROTEIN BRL1"/>
    <property type="match status" value="1"/>
</dbReference>
<evidence type="ECO:0000256" key="2">
    <source>
        <dbReference type="SAM" id="Phobius"/>
    </source>
</evidence>
<keyword evidence="2" id="KW-0812">Transmembrane</keyword>
<sequence length="553" mass="61961">MRGSDRCLSSDREANGLDLLPTVFRCGQSQRLGIGIRGILSLIKERPEGELSDVNAVAGLAGLFTNKGTEKVWILEILRRPTSTTPHSHLHHPSFDSSPAHRRYPSAAMDKRTAESPMDFEWQSRAPGDVTSPFYQLSMQHDNQKKRSHNVFDSPEKKQMPALREPNSQPFLFSQTRPPAPGTPKSAFAQPAFMTPRKFDLDFSSGAENMSSPENADNDDTPEQPTKTGHRNSLFGMYGRFAPSPGRGEIPRLSHYSNAAARRVHKRRLRNKALNLQVQRDSDDESDRPSSSEGKSKPKGVKSGKQASPASSFKKFFTLVEAHPNVPNILSWWAQLALNFFIFSMAGYVIWAIVWTIRAEFDQAAEAASDTILAEMAACAKDYVDNRCGGGDRLPALETVCANWERCMNRDPAKVGRAKVSAHTMASIINSFIDPISWKAIMFFLATISTVTVVSNWSFRSFRNRYNHDYASPPPDYQRQPSGQHHTIPPQFSAQHPQFGYATQRQDNISGFDKQDVPLLLDHPQAMNITDRSRERARNPRTPSPVKRGRKLL</sequence>
<dbReference type="STRING" id="1810919.A0A3D8QZP5"/>
<dbReference type="AlphaFoldDB" id="A0A3D8QZP5"/>
<dbReference type="Pfam" id="PF10104">
    <property type="entry name" value="Brr6_like_C_C"/>
    <property type="match status" value="1"/>
</dbReference>
<feature type="region of interest" description="Disordered" evidence="1">
    <location>
        <begin position="527"/>
        <end position="553"/>
    </location>
</feature>
<protein>
    <recommendedName>
        <fullName evidence="3">Brl1/Brr6 domain-containing protein</fullName>
    </recommendedName>
</protein>
<dbReference type="Proteomes" id="UP000256690">
    <property type="component" value="Unassembled WGS sequence"/>
</dbReference>
<name>A0A3D8QZP5_9EURO</name>
<feature type="transmembrane region" description="Helical" evidence="2">
    <location>
        <begin position="332"/>
        <end position="354"/>
    </location>
</feature>
<accession>A0A3D8QZP5</accession>
<dbReference type="GeneID" id="38119518"/>
<dbReference type="OrthoDB" id="5961at2759"/>
<dbReference type="InterPro" id="IPR040202">
    <property type="entry name" value="Brl1/Brr6"/>
</dbReference>
<gene>
    <name evidence="4" type="ORF">DSM5745_09148</name>
</gene>
<feature type="region of interest" description="Disordered" evidence="1">
    <location>
        <begin position="83"/>
        <end position="118"/>
    </location>
</feature>
<keyword evidence="2" id="KW-0472">Membrane</keyword>
<feature type="transmembrane region" description="Helical" evidence="2">
    <location>
        <begin position="440"/>
        <end position="459"/>
    </location>
</feature>
<dbReference type="EMBL" id="PVWQ01000012">
    <property type="protein sequence ID" value="RDW67282.1"/>
    <property type="molecule type" value="Genomic_DNA"/>
</dbReference>
<feature type="compositionally biased region" description="Polar residues" evidence="1">
    <location>
        <begin position="206"/>
        <end position="215"/>
    </location>
</feature>
<dbReference type="PANTHER" id="PTHR28136">
    <property type="entry name" value="NUCLEUS EXPORT PROTEIN BRR6"/>
    <property type="match status" value="1"/>
</dbReference>
<evidence type="ECO:0000313" key="4">
    <source>
        <dbReference type="EMBL" id="RDW67282.1"/>
    </source>
</evidence>
<feature type="region of interest" description="Disordered" evidence="1">
    <location>
        <begin position="268"/>
        <end position="308"/>
    </location>
</feature>
<feature type="region of interest" description="Disordered" evidence="1">
    <location>
        <begin position="470"/>
        <end position="494"/>
    </location>
</feature>